<reference evidence="1 2" key="1">
    <citation type="submission" date="2018-12" db="EMBL/GenBank/DDBJ databases">
        <authorList>
            <consortium name="Pathogen Informatics"/>
        </authorList>
    </citation>
    <scope>NUCLEOTIDE SEQUENCE [LARGE SCALE GENOMIC DNA]</scope>
    <source>
        <strain evidence="1 2">NCTC13652</strain>
    </source>
</reference>
<dbReference type="AlphaFoldDB" id="A0A448NYB0"/>
<gene>
    <name evidence="1" type="ORF">NCTC13652_01079</name>
</gene>
<protein>
    <submittedName>
        <fullName evidence="1">Uncharacterized protein</fullName>
    </submittedName>
</protein>
<accession>A0A448NYB0</accession>
<evidence type="ECO:0000313" key="1">
    <source>
        <dbReference type="EMBL" id="VEI02885.1"/>
    </source>
</evidence>
<dbReference type="RefSeq" id="WP_126412652.1">
    <property type="nucleotide sequence ID" value="NZ_JAKDOF010000053.1"/>
</dbReference>
<dbReference type="STRING" id="1122997.GCA_000425285_01893"/>
<organism evidence="1 2">
    <name type="scientific">Acidipropionibacterium jensenii</name>
    <dbReference type="NCBI Taxonomy" id="1749"/>
    <lineage>
        <taxon>Bacteria</taxon>
        <taxon>Bacillati</taxon>
        <taxon>Actinomycetota</taxon>
        <taxon>Actinomycetes</taxon>
        <taxon>Propionibacteriales</taxon>
        <taxon>Propionibacteriaceae</taxon>
        <taxon>Acidipropionibacterium</taxon>
    </lineage>
</organism>
<sequence>MSVSISARRTGVRFDMQERVITCTSMTRRPANADPKAKSPDCGYTYQRKGDRRITATATWQITWHAANQSGTVPMTRTSTRTLPVRELLAVNTRPS</sequence>
<proteinExistence type="predicted"/>
<dbReference type="OrthoDB" id="3734102at2"/>
<name>A0A448NYB0_9ACTN</name>
<dbReference type="Proteomes" id="UP000277858">
    <property type="component" value="Chromosome"/>
</dbReference>
<keyword evidence="2" id="KW-1185">Reference proteome</keyword>
<dbReference type="EMBL" id="LR134473">
    <property type="protein sequence ID" value="VEI02885.1"/>
    <property type="molecule type" value="Genomic_DNA"/>
</dbReference>
<evidence type="ECO:0000313" key="2">
    <source>
        <dbReference type="Proteomes" id="UP000277858"/>
    </source>
</evidence>